<evidence type="ECO:0000259" key="6">
    <source>
        <dbReference type="PROSITE" id="PS51898"/>
    </source>
</evidence>
<dbReference type="GO" id="GO:0003677">
    <property type="term" value="F:DNA binding"/>
    <property type="evidence" value="ECO:0007669"/>
    <property type="project" value="UniProtKB-UniRule"/>
</dbReference>
<evidence type="ECO:0000259" key="7">
    <source>
        <dbReference type="PROSITE" id="PS51900"/>
    </source>
</evidence>
<evidence type="ECO:0000256" key="5">
    <source>
        <dbReference type="PROSITE-ProRule" id="PRU01248"/>
    </source>
</evidence>
<dbReference type="Gene3D" id="1.10.443.10">
    <property type="entry name" value="Intergrase catalytic core"/>
    <property type="match status" value="1"/>
</dbReference>
<sequence>MANIEKRSERSWRLTVDGGFDTNGKRVLHRKTIRIEDESILRSKRRLQEYLQHEYLRFRQEIETGLYTKPERITFAEFVDTWKVNYADLHLGAYTRRHYLNMLRTHVIPVFGSMELHKIKTMHIVSFLTRLRSPEGRKDGKDKPLAANSQLNIYKALKSVLDAAERWRIIADNPIKGVKRPAPDKAERKALRERKKSYTKAEVEVLIEKLLNEPPHWRLYYLGVVLGGFRRGEMLGMEWHQVDFERGGLNVEKQISLDEQGRPVEADLKTEESRGFVPMPRWYMTELSKYRQTWIRERWHLQQCGKWQGGKKEYLFHNGFGEKLYPSTPSLHWRRLLDKYELPRIRLHDLRHTTATILREDGADLKSIQERLRHTRLSITADLYTHETETVSRETADRLEKLNPFSSRSKSS</sequence>
<protein>
    <submittedName>
        <fullName evidence="8">Integrase</fullName>
    </submittedName>
</protein>
<dbReference type="RefSeq" id="WP_076346995.1">
    <property type="nucleotide sequence ID" value="NZ_FTOO01000006.1"/>
</dbReference>
<evidence type="ECO:0000256" key="1">
    <source>
        <dbReference type="ARBA" id="ARBA00008857"/>
    </source>
</evidence>
<evidence type="ECO:0000256" key="2">
    <source>
        <dbReference type="ARBA" id="ARBA00022908"/>
    </source>
</evidence>
<organism evidence="8 9">
    <name type="scientific">Alicyclobacillus vulcanalis</name>
    <dbReference type="NCBI Taxonomy" id="252246"/>
    <lineage>
        <taxon>Bacteria</taxon>
        <taxon>Bacillati</taxon>
        <taxon>Bacillota</taxon>
        <taxon>Bacilli</taxon>
        <taxon>Bacillales</taxon>
        <taxon>Alicyclobacillaceae</taxon>
        <taxon>Alicyclobacillus</taxon>
    </lineage>
</organism>
<dbReference type="Pfam" id="PF14659">
    <property type="entry name" value="Phage_int_SAM_3"/>
    <property type="match status" value="1"/>
</dbReference>
<dbReference type="InterPro" id="IPR050090">
    <property type="entry name" value="Tyrosine_recombinase_XerCD"/>
</dbReference>
<dbReference type="SUPFAM" id="SSF56349">
    <property type="entry name" value="DNA breaking-rejoining enzymes"/>
    <property type="match status" value="1"/>
</dbReference>
<dbReference type="InterPro" id="IPR002104">
    <property type="entry name" value="Integrase_catalytic"/>
</dbReference>
<accession>A0A1N7MST3</accession>
<keyword evidence="9" id="KW-1185">Reference proteome</keyword>
<dbReference type="Gene3D" id="1.10.150.130">
    <property type="match status" value="1"/>
</dbReference>
<dbReference type="PROSITE" id="PS51898">
    <property type="entry name" value="TYR_RECOMBINASE"/>
    <property type="match status" value="1"/>
</dbReference>
<dbReference type="GO" id="GO:0015074">
    <property type="term" value="P:DNA integration"/>
    <property type="evidence" value="ECO:0007669"/>
    <property type="project" value="UniProtKB-KW"/>
</dbReference>
<dbReference type="CDD" id="cd01189">
    <property type="entry name" value="INT_ICEBs1_C_like"/>
    <property type="match status" value="1"/>
</dbReference>
<evidence type="ECO:0000256" key="4">
    <source>
        <dbReference type="ARBA" id="ARBA00023172"/>
    </source>
</evidence>
<reference evidence="9" key="1">
    <citation type="submission" date="2017-01" db="EMBL/GenBank/DDBJ databases">
        <authorList>
            <person name="Varghese N."/>
            <person name="Submissions S."/>
        </authorList>
    </citation>
    <scope>NUCLEOTIDE SEQUENCE [LARGE SCALE GENOMIC DNA]</scope>
    <source>
        <strain evidence="9">DSM 16176</strain>
    </source>
</reference>
<dbReference type="PANTHER" id="PTHR30349:SF64">
    <property type="entry name" value="PROPHAGE INTEGRASE INTD-RELATED"/>
    <property type="match status" value="1"/>
</dbReference>
<dbReference type="InterPro" id="IPR004107">
    <property type="entry name" value="Integrase_SAM-like_N"/>
</dbReference>
<evidence type="ECO:0000313" key="9">
    <source>
        <dbReference type="Proteomes" id="UP000186156"/>
    </source>
</evidence>
<feature type="domain" description="Core-binding (CB)" evidence="7">
    <location>
        <begin position="73"/>
        <end position="165"/>
    </location>
</feature>
<comment type="similarity">
    <text evidence="1">Belongs to the 'phage' integrase family.</text>
</comment>
<dbReference type="InterPro" id="IPR044068">
    <property type="entry name" value="CB"/>
</dbReference>
<dbReference type="PROSITE" id="PS51900">
    <property type="entry name" value="CB"/>
    <property type="match status" value="1"/>
</dbReference>
<dbReference type="AlphaFoldDB" id="A0A1N7MST3"/>
<evidence type="ECO:0000256" key="3">
    <source>
        <dbReference type="ARBA" id="ARBA00023125"/>
    </source>
</evidence>
<dbReference type="InterPro" id="IPR011010">
    <property type="entry name" value="DNA_brk_join_enz"/>
</dbReference>
<proteinExistence type="inferred from homology"/>
<dbReference type="InterPro" id="IPR010998">
    <property type="entry name" value="Integrase_recombinase_N"/>
</dbReference>
<name>A0A1N7MST3_9BACL</name>
<dbReference type="Pfam" id="PF00589">
    <property type="entry name" value="Phage_integrase"/>
    <property type="match status" value="1"/>
</dbReference>
<dbReference type="OrthoDB" id="9803188at2"/>
<dbReference type="Proteomes" id="UP000186156">
    <property type="component" value="Unassembled WGS sequence"/>
</dbReference>
<dbReference type="InterPro" id="IPR013762">
    <property type="entry name" value="Integrase-like_cat_sf"/>
</dbReference>
<evidence type="ECO:0000313" key="8">
    <source>
        <dbReference type="EMBL" id="SIS89207.1"/>
    </source>
</evidence>
<gene>
    <name evidence="8" type="ORF">SAMN05421799_10687</name>
</gene>
<dbReference type="PANTHER" id="PTHR30349">
    <property type="entry name" value="PHAGE INTEGRASE-RELATED"/>
    <property type="match status" value="1"/>
</dbReference>
<dbReference type="GO" id="GO:0006310">
    <property type="term" value="P:DNA recombination"/>
    <property type="evidence" value="ECO:0007669"/>
    <property type="project" value="UniProtKB-KW"/>
</dbReference>
<keyword evidence="4" id="KW-0233">DNA recombination</keyword>
<keyword evidence="2" id="KW-0229">DNA integration</keyword>
<feature type="domain" description="Tyr recombinase" evidence="6">
    <location>
        <begin position="193"/>
        <end position="397"/>
    </location>
</feature>
<dbReference type="STRING" id="252246.SAMN05421799_10687"/>
<dbReference type="EMBL" id="FTOO01000006">
    <property type="protein sequence ID" value="SIS89207.1"/>
    <property type="molecule type" value="Genomic_DNA"/>
</dbReference>
<keyword evidence="3 5" id="KW-0238">DNA-binding</keyword>